<comment type="cofactor">
    <cofactor evidence="1 8">
        <name>Mg(2+)</name>
        <dbReference type="ChEBI" id="CHEBI:18420"/>
    </cofactor>
</comment>
<dbReference type="Gene3D" id="3.40.50.1010">
    <property type="entry name" value="5'-nuclease"/>
    <property type="match status" value="1"/>
</dbReference>
<dbReference type="Pfam" id="PF01850">
    <property type="entry name" value="PIN"/>
    <property type="match status" value="1"/>
</dbReference>
<keyword evidence="8" id="KW-0800">Toxin</keyword>
<dbReference type="KEGG" id="otd:J1M35_20310"/>
<keyword evidence="4 8" id="KW-0479">Metal-binding</keyword>
<keyword evidence="2 8" id="KW-1277">Toxin-antitoxin system</keyword>
<dbReference type="InterPro" id="IPR050556">
    <property type="entry name" value="Type_II_TA_system_RNase"/>
</dbReference>
<keyword evidence="3 8" id="KW-0540">Nuclease</keyword>
<dbReference type="HAMAP" id="MF_00265">
    <property type="entry name" value="VapC_Nob1"/>
    <property type="match status" value="1"/>
</dbReference>
<evidence type="ECO:0000256" key="6">
    <source>
        <dbReference type="ARBA" id="ARBA00022842"/>
    </source>
</evidence>
<evidence type="ECO:0000256" key="2">
    <source>
        <dbReference type="ARBA" id="ARBA00022649"/>
    </source>
</evidence>
<dbReference type="GO" id="GO:0090729">
    <property type="term" value="F:toxin activity"/>
    <property type="evidence" value="ECO:0007669"/>
    <property type="project" value="UniProtKB-KW"/>
</dbReference>
<evidence type="ECO:0000256" key="3">
    <source>
        <dbReference type="ARBA" id="ARBA00022722"/>
    </source>
</evidence>
<dbReference type="InterPro" id="IPR022907">
    <property type="entry name" value="VapC_family"/>
</dbReference>
<dbReference type="Proteomes" id="UP000663903">
    <property type="component" value="Chromosome"/>
</dbReference>
<sequence>MAQRVLVDTDVLIDHLRGVEQATQALLVHDRLAISVITLAELLAGAKGAREQADIDALAADCEVLPVDEPTARVAGILRKRYGPSHGVQLPDALIAAAAQTHQLPLLTLNSKHYPMLPGLRPAYRKSSGA</sequence>
<evidence type="ECO:0000313" key="10">
    <source>
        <dbReference type="EMBL" id="QTD45323.1"/>
    </source>
</evidence>
<dbReference type="CDD" id="cd18741">
    <property type="entry name" value="PIN_VapC4-5_FitB-like"/>
    <property type="match status" value="1"/>
</dbReference>
<dbReference type="AlphaFoldDB" id="A0A975CF63"/>
<dbReference type="InterPro" id="IPR002716">
    <property type="entry name" value="PIN_dom"/>
</dbReference>
<keyword evidence="5 8" id="KW-0378">Hydrolase</keyword>
<dbReference type="GO" id="GO:0004540">
    <property type="term" value="F:RNA nuclease activity"/>
    <property type="evidence" value="ECO:0007669"/>
    <property type="project" value="InterPro"/>
</dbReference>
<evidence type="ECO:0000313" key="11">
    <source>
        <dbReference type="Proteomes" id="UP000663903"/>
    </source>
</evidence>
<dbReference type="EMBL" id="CP071796">
    <property type="protein sequence ID" value="QTD45323.1"/>
    <property type="molecule type" value="Genomic_DNA"/>
</dbReference>
<protein>
    <recommendedName>
        <fullName evidence="8">Ribonuclease VapC</fullName>
        <shortName evidence="8">RNase VapC</shortName>
        <ecNumber evidence="8">3.1.-.-</ecNumber>
    </recommendedName>
    <alternativeName>
        <fullName evidence="8">Toxin VapC</fullName>
    </alternativeName>
</protein>
<dbReference type="PANTHER" id="PTHR33653">
    <property type="entry name" value="RIBONUCLEASE VAPC2"/>
    <property type="match status" value="1"/>
</dbReference>
<dbReference type="PANTHER" id="PTHR33653:SF1">
    <property type="entry name" value="RIBONUCLEASE VAPC2"/>
    <property type="match status" value="1"/>
</dbReference>
<evidence type="ECO:0000259" key="9">
    <source>
        <dbReference type="Pfam" id="PF01850"/>
    </source>
</evidence>
<gene>
    <name evidence="8" type="primary">vapC</name>
    <name evidence="10" type="ORF">J1M35_20310</name>
</gene>
<evidence type="ECO:0000256" key="1">
    <source>
        <dbReference type="ARBA" id="ARBA00001946"/>
    </source>
</evidence>
<feature type="binding site" evidence="8">
    <location>
        <position position="8"/>
    </location>
    <ligand>
        <name>Mg(2+)</name>
        <dbReference type="ChEBI" id="CHEBI:18420"/>
    </ligand>
</feature>
<keyword evidence="6 8" id="KW-0460">Magnesium</keyword>
<dbReference type="InterPro" id="IPR029060">
    <property type="entry name" value="PIN-like_dom_sf"/>
</dbReference>
<evidence type="ECO:0000256" key="7">
    <source>
        <dbReference type="ARBA" id="ARBA00038093"/>
    </source>
</evidence>
<feature type="domain" description="PIN" evidence="9">
    <location>
        <begin position="5"/>
        <end position="112"/>
    </location>
</feature>
<name>A0A975CF63_9BURK</name>
<evidence type="ECO:0000256" key="4">
    <source>
        <dbReference type="ARBA" id="ARBA00022723"/>
    </source>
</evidence>
<dbReference type="GO" id="GO:0016787">
    <property type="term" value="F:hydrolase activity"/>
    <property type="evidence" value="ECO:0007669"/>
    <property type="project" value="UniProtKB-KW"/>
</dbReference>
<dbReference type="EC" id="3.1.-.-" evidence="8"/>
<organism evidence="10 11">
    <name type="scientific">Ottowia testudinis</name>
    <dbReference type="NCBI Taxonomy" id="2816950"/>
    <lineage>
        <taxon>Bacteria</taxon>
        <taxon>Pseudomonadati</taxon>
        <taxon>Pseudomonadota</taxon>
        <taxon>Betaproteobacteria</taxon>
        <taxon>Burkholderiales</taxon>
        <taxon>Comamonadaceae</taxon>
        <taxon>Ottowia</taxon>
    </lineage>
</organism>
<keyword evidence="11" id="KW-1185">Reference proteome</keyword>
<evidence type="ECO:0000256" key="8">
    <source>
        <dbReference type="HAMAP-Rule" id="MF_00265"/>
    </source>
</evidence>
<comment type="function">
    <text evidence="8">Toxic component of a toxin-antitoxin (TA) system. An RNase.</text>
</comment>
<dbReference type="RefSeq" id="WP_208009073.1">
    <property type="nucleotide sequence ID" value="NZ_CP071796.1"/>
</dbReference>
<feature type="binding site" evidence="8">
    <location>
        <position position="92"/>
    </location>
    <ligand>
        <name>Mg(2+)</name>
        <dbReference type="ChEBI" id="CHEBI:18420"/>
    </ligand>
</feature>
<comment type="similarity">
    <text evidence="7 8">Belongs to the PINc/VapC protein family.</text>
</comment>
<dbReference type="GO" id="GO:0000287">
    <property type="term" value="F:magnesium ion binding"/>
    <property type="evidence" value="ECO:0007669"/>
    <property type="project" value="UniProtKB-UniRule"/>
</dbReference>
<proteinExistence type="inferred from homology"/>
<accession>A0A975CF63</accession>
<evidence type="ECO:0000256" key="5">
    <source>
        <dbReference type="ARBA" id="ARBA00022801"/>
    </source>
</evidence>
<dbReference type="SUPFAM" id="SSF88723">
    <property type="entry name" value="PIN domain-like"/>
    <property type="match status" value="1"/>
</dbReference>
<reference evidence="10" key="1">
    <citation type="submission" date="2021-03" db="EMBL/GenBank/DDBJ databases">
        <title>Ottowia sp. 27C isolated from the cloaca of a Giant Asian pond turtle (Heosemys grandis).</title>
        <authorList>
            <person name="Spergser J."/>
            <person name="Busse H.-J."/>
        </authorList>
    </citation>
    <scope>NUCLEOTIDE SEQUENCE</scope>
    <source>
        <strain evidence="10">27C</strain>
    </source>
</reference>